<keyword evidence="11" id="KW-1185">Reference proteome</keyword>
<evidence type="ECO:0000256" key="4">
    <source>
        <dbReference type="ARBA" id="ARBA00022614"/>
    </source>
</evidence>
<dbReference type="GO" id="GO:0005929">
    <property type="term" value="C:cilium"/>
    <property type="evidence" value="ECO:0007669"/>
    <property type="project" value="UniProtKB-SubCell"/>
</dbReference>
<feature type="region of interest" description="Disordered" evidence="10">
    <location>
        <begin position="1813"/>
        <end position="1843"/>
    </location>
</feature>
<dbReference type="PROSITE" id="PS51450">
    <property type="entry name" value="LRR"/>
    <property type="match status" value="4"/>
</dbReference>
<reference evidence="12" key="1">
    <citation type="submission" date="2025-08" db="UniProtKB">
        <authorList>
            <consortium name="RefSeq"/>
        </authorList>
    </citation>
    <scope>IDENTIFICATION</scope>
    <source>
        <tissue evidence="12">Whole larval tissue</tissue>
    </source>
</reference>
<dbReference type="CTD" id="318856"/>
<comment type="function">
    <text evidence="1">Cilium-specific protein required for cilia structures.</text>
</comment>
<dbReference type="Gene3D" id="3.80.10.10">
    <property type="entry name" value="Ribonuclease Inhibitor"/>
    <property type="match status" value="2"/>
</dbReference>
<evidence type="ECO:0000256" key="8">
    <source>
        <dbReference type="ARBA" id="ARBA00024433"/>
    </source>
</evidence>
<feature type="compositionally biased region" description="Basic and acidic residues" evidence="10">
    <location>
        <begin position="1565"/>
        <end position="1598"/>
    </location>
</feature>
<dbReference type="InterPro" id="IPR001611">
    <property type="entry name" value="Leu-rich_rpt"/>
</dbReference>
<keyword evidence="5" id="KW-0677">Repeat</keyword>
<keyword evidence="6" id="KW-0969">Cilium</keyword>
<feature type="compositionally biased region" description="Acidic residues" evidence="10">
    <location>
        <begin position="1067"/>
        <end position="1089"/>
    </location>
</feature>
<sequence>MEVPDAMKDPKYIEKKREELRIFFQDVKLPKEVIERAIENELKPLKTDLNRPYIAAADQSNVRTEQEVMSGQPFTTIDDHGKPYTFEEIKEMLKDNPIIAEKARQIQIMADNETFNKQVAVPFEEINIPDYSDMRKELDDAKGDKDKIKHLNYKNMLSLMTSVSNYKAKCAKKLDETTSEQSECADSDNEDKEYEAIEKVVSQYTTKSYETRFQETKDMLGKLADSYDEGGSSQNSNGKPTAAIVSNQVLKDSSVHIVKGQKSNSVIKEVQESFAINEAMNIPLTSNPAALNCNLKSNTKVEAVKQEEEENLDVQEVFPKTFAAKLKDTEKVLRGINSVLNNASSPAIVSNETSNNIDSNLNSPEVENQNEPQKFDQDMEQTMQNTLEGIFESSKEENSENNEMEYKEMKNLARNIVEGAENLSTLIREDITNKLNSMNELLNDVNEALENSRKSNIAYEKLREEGVILRGEIKPAEKVNEIQEGEEHNSMSDPQMDSIHDAISKLNCELKHHEERINQSKARYEQRNDECKTFIQEVDQLLSKSHDILRPMRKKMEEERKKEIAEEMRLAAEAQVSNEDKPTTDTNEEVDVNVKKPRKELWDIDFSQPNEKHKKIAEAQKEDLERSKKINNLLYDIKDNMKDNKEVIRLANNMLRREENRRKGFLDNSGKIRELPSEEIDTKAQGDHIEPAEVESSGGKDVPPLTDEIHQEVKMDLAKKKQSEEMKKQDEAAKERIKQREFQRKVEKELEDMNKTPRMTKEFIKNHCRQHKLYCTPYLNDILYLHFKGFSKIENLEEYTGLKCIFLENNGIQRIEGLDTLSELKCLYLHYNVLRKIENLDGCPKLDTLNIDHNFVTKIENLDVVPDLHTLSIAHNMLSAVDDLVHLRLCRNLSVLDLSYNRLEDPLVVDVLADMVILKVLVLTGNPVVRNIPAYRKTLTLRLKELLNLDNRPVFPRDRACAEAWQRGGVQEEIAERRRWIARDQEKVMESVRYLIRMRDEKKAIREAKEKEEREKAGVPSQEEEKPDNKIEESNKDLLEIEAPSVKEDPTEVKVKEGVAVDMLSGSEEDDSTSEESSDESDEKEDETGNIEWSQGDKNKRLVQEITSEPPPPQPDDYWYGYGNIKPKNERPEYTSDCQAINNLLFNQGSQVGRKGVTKILEDSKSRDAKTRITDITPEEEKASVSAEKKPLIEIIDVADSKDTDENKTNVKDDSIIEDVTQTNLQIIEKDQTKLDEKSEKVRDKMNVEETKVTSNLITVEDKNTSVQDNKPATKKSKATKKIPIREIPIETKDNTKETPEKDGDNNVNAKQEVQNQGNGDNAASTSEGAVESNVKAQTDGDGVALINYMRRLNTEEIDEDNLDLEPSAEDLEIFAELDREEVERQARIDRGEPPFDPMKLYDKEKMDAFYKEKDSLPAHLVQDKAKFTTYRNDNAFDRIALSQLTAGEKPDESRVKLTHVPGAVLFQYVDNQAPVTDVQYEIGEEDVESAPSSGDTDSINVISDTNTSDEEVKEKEEEAKVTKKPVNRPATAASGKSNQKSPVQGSTASKDKSKPSEKNSGSSVEKKVVGKKYDGNSRGQKADRKSFGSRRTGHDNDDSAAPGVASEREPVAGAAGDTNVAMEYPSTSNILPSSYDTMLNLDRTEAKRSIIKQINSYEDQRFPSQGVNRSDMEENARIDQNVASEILDRTLQYEEREIYRQYDVLTSHAGNIDNKTNAIIERMSGELENEYTLPEVSHILEVHMDAAAQRWRAGDFVQFIPGSPSGSHHDVNDDHDATLIASNNDSLCLEDTLTDENVSRMSAIVGDDSGIGNDITMSDTTEGHDKSVDGNDKTQNDNVGDDSVSIEEKVRQMGEGKENLECENRAIASGSGDAGYSGYEAIDADEKDPVEDLNDSKVFESILGDENFMNDVSTDDIFEDCVDDIEAGTDKEDGGQFDRVEQNYSLEMKLALGIEDGKS</sequence>
<gene>
    <name evidence="12" type="primary">LOC118270197</name>
</gene>
<dbReference type="GeneID" id="118270197"/>
<feature type="region of interest" description="Disordered" evidence="10">
    <location>
        <begin position="1007"/>
        <end position="1125"/>
    </location>
</feature>
<feature type="coiled-coil region" evidence="9">
    <location>
        <begin position="496"/>
        <end position="575"/>
    </location>
</feature>
<dbReference type="SUPFAM" id="SSF52075">
    <property type="entry name" value="Outer arm dynein light chain 1"/>
    <property type="match status" value="1"/>
</dbReference>
<dbReference type="RefSeq" id="XP_035441526.2">
    <property type="nucleotide sequence ID" value="XM_035585633.2"/>
</dbReference>
<dbReference type="PANTHER" id="PTHR45973:SF9">
    <property type="entry name" value="LEUCINE-RICH REPEAT-CONTAINING PROTEIN 46"/>
    <property type="match status" value="1"/>
</dbReference>
<dbReference type="PANTHER" id="PTHR45973">
    <property type="entry name" value="PROTEIN PHOSPHATASE 1 REGULATORY SUBUNIT SDS22-RELATED"/>
    <property type="match status" value="1"/>
</dbReference>
<evidence type="ECO:0000256" key="7">
    <source>
        <dbReference type="ARBA" id="ARBA00023273"/>
    </source>
</evidence>
<dbReference type="SMART" id="SM00365">
    <property type="entry name" value="LRR_SD22"/>
    <property type="match status" value="4"/>
</dbReference>
<evidence type="ECO:0000256" key="6">
    <source>
        <dbReference type="ARBA" id="ARBA00023069"/>
    </source>
</evidence>
<feature type="region of interest" description="Disordered" evidence="10">
    <location>
        <begin position="1260"/>
        <end position="1337"/>
    </location>
</feature>
<name>A0A9R0D6F7_SPOFR</name>
<comment type="similarity">
    <text evidence="3">Belongs to the DNAAF1 family.</text>
</comment>
<dbReference type="InterPro" id="IPR050576">
    <property type="entry name" value="Cilia_flagella_integrity"/>
</dbReference>
<proteinExistence type="inferred from homology"/>
<protein>
    <recommendedName>
        <fullName evidence="8">Dynein axonemal assembly factor 1 homolog</fullName>
    </recommendedName>
</protein>
<dbReference type="Proteomes" id="UP000829999">
    <property type="component" value="Chromosome 13"/>
</dbReference>
<evidence type="ECO:0000256" key="2">
    <source>
        <dbReference type="ARBA" id="ARBA00004138"/>
    </source>
</evidence>
<evidence type="ECO:0000256" key="1">
    <source>
        <dbReference type="ARBA" id="ARBA00003843"/>
    </source>
</evidence>
<feature type="compositionally biased region" description="Polar residues" evidence="10">
    <location>
        <begin position="1491"/>
        <end position="1507"/>
    </location>
</feature>
<feature type="region of interest" description="Disordered" evidence="10">
    <location>
        <begin position="1486"/>
        <end position="1621"/>
    </location>
</feature>
<evidence type="ECO:0000313" key="12">
    <source>
        <dbReference type="RefSeq" id="XP_035441526.2"/>
    </source>
</evidence>
<feature type="compositionally biased region" description="Polar residues" evidence="10">
    <location>
        <begin position="1535"/>
        <end position="1549"/>
    </location>
</feature>
<dbReference type="InterPro" id="IPR032675">
    <property type="entry name" value="LRR_dom_sf"/>
</dbReference>
<feature type="region of interest" description="Disordered" evidence="10">
    <location>
        <begin position="718"/>
        <end position="740"/>
    </location>
</feature>
<evidence type="ECO:0000256" key="10">
    <source>
        <dbReference type="SAM" id="MobiDB-lite"/>
    </source>
</evidence>
<evidence type="ECO:0000313" key="11">
    <source>
        <dbReference type="Proteomes" id="UP000829999"/>
    </source>
</evidence>
<comment type="subcellular location">
    <subcellularLocation>
        <location evidence="2">Cell projection</location>
        <location evidence="2">Cilium</location>
    </subcellularLocation>
</comment>
<feature type="compositionally biased region" description="Basic and acidic residues" evidence="10">
    <location>
        <begin position="1284"/>
        <end position="1305"/>
    </location>
</feature>
<evidence type="ECO:0000256" key="9">
    <source>
        <dbReference type="SAM" id="Coils"/>
    </source>
</evidence>
<dbReference type="Pfam" id="PF14580">
    <property type="entry name" value="LRR_9"/>
    <property type="match status" value="1"/>
</dbReference>
<feature type="coiled-coil region" evidence="9">
    <location>
        <begin position="428"/>
        <end position="465"/>
    </location>
</feature>
<feature type="compositionally biased region" description="Basic and acidic residues" evidence="10">
    <location>
        <begin position="1822"/>
        <end position="1836"/>
    </location>
</feature>
<keyword evidence="7" id="KW-0966">Cell projection</keyword>
<feature type="region of interest" description="Disordered" evidence="10">
    <location>
        <begin position="347"/>
        <end position="371"/>
    </location>
</feature>
<dbReference type="FunFam" id="3.80.10.10:FF:000166">
    <property type="entry name" value="Dynein assembly factor 1, axonemal"/>
    <property type="match status" value="1"/>
</dbReference>
<feature type="compositionally biased region" description="Basic and acidic residues" evidence="10">
    <location>
        <begin position="1007"/>
        <end position="1059"/>
    </location>
</feature>
<feature type="compositionally biased region" description="Basic and acidic residues" evidence="10">
    <location>
        <begin position="1511"/>
        <end position="1522"/>
    </location>
</feature>
<feature type="compositionally biased region" description="Polar residues" evidence="10">
    <location>
        <begin position="1306"/>
        <end position="1328"/>
    </location>
</feature>
<evidence type="ECO:0000256" key="3">
    <source>
        <dbReference type="ARBA" id="ARBA00006453"/>
    </source>
</evidence>
<accession>A0A9R0D6F7</accession>
<evidence type="ECO:0000256" key="5">
    <source>
        <dbReference type="ARBA" id="ARBA00022737"/>
    </source>
</evidence>
<feature type="compositionally biased region" description="Basic residues" evidence="10">
    <location>
        <begin position="1273"/>
        <end position="1283"/>
    </location>
</feature>
<organism evidence="11 12">
    <name type="scientific">Spodoptera frugiperda</name>
    <name type="common">Fall armyworm</name>
    <dbReference type="NCBI Taxonomy" id="7108"/>
    <lineage>
        <taxon>Eukaryota</taxon>
        <taxon>Metazoa</taxon>
        <taxon>Ecdysozoa</taxon>
        <taxon>Arthropoda</taxon>
        <taxon>Hexapoda</taxon>
        <taxon>Insecta</taxon>
        <taxon>Pterygota</taxon>
        <taxon>Neoptera</taxon>
        <taxon>Endopterygota</taxon>
        <taxon>Lepidoptera</taxon>
        <taxon>Glossata</taxon>
        <taxon>Ditrysia</taxon>
        <taxon>Noctuoidea</taxon>
        <taxon>Noctuidae</taxon>
        <taxon>Amphipyrinae</taxon>
        <taxon>Spodoptera</taxon>
    </lineage>
</organism>
<keyword evidence="4" id="KW-0433">Leucine-rich repeat</keyword>
<keyword evidence="9" id="KW-0175">Coiled coil</keyword>
<dbReference type="OrthoDB" id="1904536at2759"/>